<feature type="compositionally biased region" description="Basic and acidic residues" evidence="1">
    <location>
        <begin position="152"/>
        <end position="168"/>
    </location>
</feature>
<keyword evidence="3" id="KW-1185">Reference proteome</keyword>
<feature type="region of interest" description="Disordered" evidence="1">
    <location>
        <begin position="386"/>
        <end position="460"/>
    </location>
</feature>
<evidence type="ECO:0000313" key="3">
    <source>
        <dbReference type="Proteomes" id="UP000054845"/>
    </source>
</evidence>
<sequence length="656" mass="70073">MSTTASSATSSNLLQFQQRKGDALLNLYVHDYLIKHKLYSAGSALAREADLSPTAKVPIDAPQSLLYEWWAVFWDILSERASQAARPSSFKVTDALLYTQRVGAGPLTSQLASQHAASSAPSPPAEGTAQRRNSLAGRGRGGSPQTTTTARFAKDKAGPSSAADRKQTGEGISAISKGSQDTSSSGTISAAAASPAVSSPTIPIGFGANDLAAPGQRMPQQNLVIRAMVSLGWAGRPPESLVPDEKSRLQREMARLAPMDDAMRRSIGSQQNGPEPDISALRAAAKAQQDAKHAPITTKRPRQVPFSMHQQGVGGSPSSEAGPSDLRKHPPPNPQQRSYDAPQQVRTANPRSPSPYLGRTPSPISMQQMPSVGTLAEQARDFEQQQALARSLQHQSRTMMNSAPRTPGPPPPEGPPWQFGDLLGVPRELHLPSHPQSHASGSAIMSKSDSAFERATADARSQLTAQIQSLQNQSPNGVRTPGTEAQIHQLRRLQGRLAQQNTFRSPTMPETPPRSDIVVNAAHLRTPGSSGTSQSNAFHFIRPPYDSSPSNIHFEPHVAVPPTYHHLNGNDNERGQYQGSGAAMTSSAPMSVPVFSGQQQHLSNHPSMQNIASSGFAHHGDPFDGLAPLLVHQDPNYASISGIDFSFGQDPRPLPP</sequence>
<feature type="compositionally biased region" description="Low complexity" evidence="1">
    <location>
        <begin position="182"/>
        <end position="200"/>
    </location>
</feature>
<evidence type="ECO:0000313" key="2">
    <source>
        <dbReference type="EMBL" id="CEH13532.1"/>
    </source>
</evidence>
<organism evidence="2 3">
    <name type="scientific">Ceraceosorus bombacis</name>
    <dbReference type="NCBI Taxonomy" id="401625"/>
    <lineage>
        <taxon>Eukaryota</taxon>
        <taxon>Fungi</taxon>
        <taxon>Dikarya</taxon>
        <taxon>Basidiomycota</taxon>
        <taxon>Ustilaginomycotina</taxon>
        <taxon>Exobasidiomycetes</taxon>
        <taxon>Ceraceosorales</taxon>
        <taxon>Ceraceosoraceae</taxon>
        <taxon>Ceraceosorus</taxon>
    </lineage>
</organism>
<dbReference type="STRING" id="401625.A0A0P1BCM5"/>
<protein>
    <submittedName>
        <fullName evidence="2">WD40 repeat-containing protein</fullName>
    </submittedName>
</protein>
<dbReference type="InterPro" id="IPR044716">
    <property type="entry name" value="LEUNIG-like"/>
</dbReference>
<feature type="compositionally biased region" description="Polar residues" evidence="1">
    <location>
        <begin position="386"/>
        <end position="404"/>
    </location>
</feature>
<feature type="compositionally biased region" description="Polar residues" evidence="1">
    <location>
        <begin position="362"/>
        <end position="371"/>
    </location>
</feature>
<dbReference type="PROSITE" id="PS50896">
    <property type="entry name" value="LISH"/>
    <property type="match status" value="1"/>
</dbReference>
<dbReference type="PANTHER" id="PTHR44376:SF5">
    <property type="entry name" value="TRANSCRIPTIONAL COREPRESSOR LEUNIG ISOFORM X1"/>
    <property type="match status" value="1"/>
</dbReference>
<feature type="region of interest" description="Disordered" evidence="1">
    <location>
        <begin position="282"/>
        <end position="374"/>
    </location>
</feature>
<dbReference type="PANTHER" id="PTHR44376">
    <property type="entry name" value="TRANSCRIPTIONAL REGULATOR OF FILAMENTOUS GROWTH FLO8"/>
    <property type="match status" value="1"/>
</dbReference>
<dbReference type="GO" id="GO:0003714">
    <property type="term" value="F:transcription corepressor activity"/>
    <property type="evidence" value="ECO:0007669"/>
    <property type="project" value="InterPro"/>
</dbReference>
<dbReference type="EMBL" id="CCYA01000221">
    <property type="protein sequence ID" value="CEH13532.1"/>
    <property type="molecule type" value="Genomic_DNA"/>
</dbReference>
<dbReference type="OrthoDB" id="5600002at2759"/>
<name>A0A0P1BCM5_9BASI</name>
<reference evidence="2 3" key="1">
    <citation type="submission" date="2014-09" db="EMBL/GenBank/DDBJ databases">
        <authorList>
            <person name="Magalhaes I.L.F."/>
            <person name="Oliveira U."/>
            <person name="Santos F.R."/>
            <person name="Vidigal T.H.D.A."/>
            <person name="Brescovit A.D."/>
            <person name="Santos A.J."/>
        </authorList>
    </citation>
    <scope>NUCLEOTIDE SEQUENCE [LARGE SCALE GENOMIC DNA]</scope>
</reference>
<dbReference type="Proteomes" id="UP000054845">
    <property type="component" value="Unassembled WGS sequence"/>
</dbReference>
<dbReference type="InterPro" id="IPR006594">
    <property type="entry name" value="LisH"/>
</dbReference>
<feature type="compositionally biased region" description="Low complexity" evidence="1">
    <location>
        <begin position="109"/>
        <end position="120"/>
    </location>
</feature>
<feature type="compositionally biased region" description="Pro residues" evidence="1">
    <location>
        <begin position="406"/>
        <end position="415"/>
    </location>
</feature>
<dbReference type="AlphaFoldDB" id="A0A0P1BCM5"/>
<accession>A0A0P1BCM5</accession>
<feature type="region of interest" description="Disordered" evidence="1">
    <location>
        <begin position="109"/>
        <end position="200"/>
    </location>
</feature>
<feature type="compositionally biased region" description="Polar residues" evidence="1">
    <location>
        <begin position="434"/>
        <end position="449"/>
    </location>
</feature>
<evidence type="ECO:0000256" key="1">
    <source>
        <dbReference type="SAM" id="MobiDB-lite"/>
    </source>
</evidence>
<proteinExistence type="predicted"/>